<keyword evidence="2" id="KW-0812">Transmembrane</keyword>
<dbReference type="Proteomes" id="UP000284403">
    <property type="component" value="Unassembled WGS sequence"/>
</dbReference>
<dbReference type="GeneID" id="40323469"/>
<dbReference type="Pfam" id="PF00635">
    <property type="entry name" value="Motile_Sperm"/>
    <property type="match status" value="1"/>
</dbReference>
<evidence type="ECO:0000313" key="5">
    <source>
        <dbReference type="Proteomes" id="UP000284403"/>
    </source>
</evidence>
<dbReference type="AlphaFoldDB" id="A0A422MRY0"/>
<evidence type="ECO:0000256" key="1">
    <source>
        <dbReference type="SAM" id="MobiDB-lite"/>
    </source>
</evidence>
<dbReference type="Gene3D" id="2.60.40.10">
    <property type="entry name" value="Immunoglobulins"/>
    <property type="match status" value="1"/>
</dbReference>
<organism evidence="4 5">
    <name type="scientific">Trypanosoma conorhini</name>
    <dbReference type="NCBI Taxonomy" id="83891"/>
    <lineage>
        <taxon>Eukaryota</taxon>
        <taxon>Discoba</taxon>
        <taxon>Euglenozoa</taxon>
        <taxon>Kinetoplastea</taxon>
        <taxon>Metakinetoplastina</taxon>
        <taxon>Trypanosomatida</taxon>
        <taxon>Trypanosomatidae</taxon>
        <taxon>Trypanosoma</taxon>
    </lineage>
</organism>
<dbReference type="OrthoDB" id="264603at2759"/>
<feature type="domain" description="MSP" evidence="3">
    <location>
        <begin position="7"/>
        <end position="173"/>
    </location>
</feature>
<dbReference type="SUPFAM" id="SSF49354">
    <property type="entry name" value="PapD-like"/>
    <property type="match status" value="1"/>
</dbReference>
<sequence length="354" mass="38152">MAVVSGSLVQLSQESLYFPLPLKDITIENIVQVRNLLGRSENKAENVIAFKVLGTVRSRYSVRPSTGLIFPGERAKIRFLLDVPQLRRQASKQQGEKAAVTLPDANTKDELFVDIAVLPKDQAKACIESSARDNNGEKAEGGTAGMYVEQAAAFWKMIGTSKPKEMRAERRKLSCVYGEEGVPESLVMRISGEKPGSAVPPPLFTPSRTETRFTSSPPLVPKTRPQTNNTDATRRSPPPAPPRCSPSASARSRDKSSPYADSSVGATPPKSRPLPMGLPGANSGSLGGGGGSVSRPPAAALNPKPALAHHLQPLWKECLFYRVSSKMLVVLLFLSFLCALFESGTFLSRLLIGQ</sequence>
<evidence type="ECO:0000259" key="3">
    <source>
        <dbReference type="PROSITE" id="PS50202"/>
    </source>
</evidence>
<feature type="transmembrane region" description="Helical" evidence="2">
    <location>
        <begin position="327"/>
        <end position="352"/>
    </location>
</feature>
<protein>
    <recommendedName>
        <fullName evidence="3">MSP domain-containing protein</fullName>
    </recommendedName>
</protein>
<dbReference type="InterPro" id="IPR013783">
    <property type="entry name" value="Ig-like_fold"/>
</dbReference>
<gene>
    <name evidence="4" type="ORF">Tco025E_09858</name>
</gene>
<evidence type="ECO:0000313" key="4">
    <source>
        <dbReference type="EMBL" id="RNE95931.1"/>
    </source>
</evidence>
<dbReference type="RefSeq" id="XP_029223201.1">
    <property type="nucleotide sequence ID" value="XM_029376661.1"/>
</dbReference>
<proteinExistence type="predicted"/>
<evidence type="ECO:0000256" key="2">
    <source>
        <dbReference type="SAM" id="Phobius"/>
    </source>
</evidence>
<name>A0A422MRY0_9TRYP</name>
<dbReference type="InterPro" id="IPR008962">
    <property type="entry name" value="PapD-like_sf"/>
</dbReference>
<keyword evidence="5" id="KW-1185">Reference proteome</keyword>
<dbReference type="EMBL" id="MKKU01001346">
    <property type="protein sequence ID" value="RNE95931.1"/>
    <property type="molecule type" value="Genomic_DNA"/>
</dbReference>
<reference evidence="4 5" key="1">
    <citation type="journal article" date="2018" name="BMC Genomics">
        <title>Genomic comparison of Trypanosoma conorhini and Trypanosoma rangeli to Trypanosoma cruzi strains of high and low virulence.</title>
        <authorList>
            <person name="Bradwell K.R."/>
            <person name="Koparde V.N."/>
            <person name="Matveyev A.V."/>
            <person name="Serrano M.G."/>
            <person name="Alves J.M."/>
            <person name="Parikh H."/>
            <person name="Huang B."/>
            <person name="Lee V."/>
            <person name="Espinosa-Alvarez O."/>
            <person name="Ortiz P.A."/>
            <person name="Costa-Martins A.G."/>
            <person name="Teixeira M.M."/>
            <person name="Buck G.A."/>
        </authorList>
    </citation>
    <scope>NUCLEOTIDE SEQUENCE [LARGE SCALE GENOMIC DNA]</scope>
    <source>
        <strain evidence="4 5">025E</strain>
    </source>
</reference>
<keyword evidence="2" id="KW-0472">Membrane</keyword>
<accession>A0A422MRY0</accession>
<dbReference type="PROSITE" id="PS50202">
    <property type="entry name" value="MSP"/>
    <property type="match status" value="1"/>
</dbReference>
<dbReference type="InterPro" id="IPR000535">
    <property type="entry name" value="MSP_dom"/>
</dbReference>
<feature type="compositionally biased region" description="Polar residues" evidence="1">
    <location>
        <begin position="206"/>
        <end position="217"/>
    </location>
</feature>
<keyword evidence="2" id="KW-1133">Transmembrane helix</keyword>
<comment type="caution">
    <text evidence="4">The sequence shown here is derived from an EMBL/GenBank/DDBJ whole genome shotgun (WGS) entry which is preliminary data.</text>
</comment>
<feature type="region of interest" description="Disordered" evidence="1">
    <location>
        <begin position="191"/>
        <end position="298"/>
    </location>
</feature>